<evidence type="ECO:0000256" key="2">
    <source>
        <dbReference type="ARBA" id="ARBA00007931"/>
    </source>
</evidence>
<keyword evidence="4" id="KW-0378">Hydrolase</keyword>
<evidence type="ECO:0000256" key="3">
    <source>
        <dbReference type="ARBA" id="ARBA00022670"/>
    </source>
</evidence>
<reference evidence="8" key="1">
    <citation type="submission" date="2018-05" db="EMBL/GenBank/DDBJ databases">
        <authorList>
            <person name="Lanie J.A."/>
            <person name="Ng W.-L."/>
            <person name="Kazmierczak K.M."/>
            <person name="Andrzejewski T.M."/>
            <person name="Davidsen T.M."/>
            <person name="Wayne K.J."/>
            <person name="Tettelin H."/>
            <person name="Glass J.I."/>
            <person name="Rusch D."/>
            <person name="Podicherti R."/>
            <person name="Tsui H.-C.T."/>
            <person name="Winkler M.E."/>
        </authorList>
    </citation>
    <scope>NUCLEOTIDE SEQUENCE</scope>
</reference>
<keyword evidence="3" id="KW-0645">Protease</keyword>
<protein>
    <recommendedName>
        <fullName evidence="9">Peptidase M50 domain-containing protein</fullName>
    </recommendedName>
</protein>
<evidence type="ECO:0000256" key="4">
    <source>
        <dbReference type="ARBA" id="ARBA00022801"/>
    </source>
</evidence>
<dbReference type="Pfam" id="PF13398">
    <property type="entry name" value="Peptidase_M50B"/>
    <property type="match status" value="1"/>
</dbReference>
<name>A0A382QYM9_9ZZZZ</name>
<dbReference type="PANTHER" id="PTHR39188:SF3">
    <property type="entry name" value="STAGE IV SPORULATION PROTEIN FB"/>
    <property type="match status" value="1"/>
</dbReference>
<keyword evidence="7" id="KW-0472">Membrane</keyword>
<evidence type="ECO:0008006" key="9">
    <source>
        <dbReference type="Google" id="ProtNLM"/>
    </source>
</evidence>
<dbReference type="GO" id="GO:0008237">
    <property type="term" value="F:metallopeptidase activity"/>
    <property type="evidence" value="ECO:0007669"/>
    <property type="project" value="UniProtKB-KW"/>
</dbReference>
<keyword evidence="7" id="KW-1133">Transmembrane helix</keyword>
<evidence type="ECO:0000256" key="1">
    <source>
        <dbReference type="ARBA" id="ARBA00001947"/>
    </source>
</evidence>
<evidence type="ECO:0000256" key="6">
    <source>
        <dbReference type="ARBA" id="ARBA00023049"/>
    </source>
</evidence>
<gene>
    <name evidence="8" type="ORF">METZ01_LOCUS343443</name>
</gene>
<feature type="transmembrane region" description="Helical" evidence="7">
    <location>
        <begin position="79"/>
        <end position="98"/>
    </location>
</feature>
<evidence type="ECO:0000313" key="8">
    <source>
        <dbReference type="EMBL" id="SVC90589.1"/>
    </source>
</evidence>
<dbReference type="GO" id="GO:0006508">
    <property type="term" value="P:proteolysis"/>
    <property type="evidence" value="ECO:0007669"/>
    <property type="project" value="UniProtKB-KW"/>
</dbReference>
<accession>A0A382QYM9</accession>
<feature type="transmembrane region" description="Helical" evidence="7">
    <location>
        <begin position="49"/>
        <end position="70"/>
    </location>
</feature>
<dbReference type="EMBL" id="UINC01117861">
    <property type="protein sequence ID" value="SVC90589.1"/>
    <property type="molecule type" value="Genomic_DNA"/>
</dbReference>
<dbReference type="AlphaFoldDB" id="A0A382QYM9"/>
<keyword evidence="6" id="KW-0482">Metalloprotease</keyword>
<comment type="similarity">
    <text evidence="2">Belongs to the peptidase M50B family.</text>
</comment>
<dbReference type="InterPro" id="IPR049500">
    <property type="entry name" value="Peptidase_M50B-like"/>
</dbReference>
<comment type="cofactor">
    <cofactor evidence="1">
        <name>Zn(2+)</name>
        <dbReference type="ChEBI" id="CHEBI:29105"/>
    </cofactor>
</comment>
<sequence>MVSVLLLLAHELGHALACRLVGAKVYGVFVSYSGGVCYTEGTDNRLKAILIYASGPFVNLCVLVIALLVLPEPRSNIDFAIWWALVPFNVYMIVWNLIPRTFGEISTDGFHILHHILNYRVPMAAPPQLEHQTQ</sequence>
<evidence type="ECO:0000256" key="7">
    <source>
        <dbReference type="SAM" id="Phobius"/>
    </source>
</evidence>
<evidence type="ECO:0000256" key="5">
    <source>
        <dbReference type="ARBA" id="ARBA00022833"/>
    </source>
</evidence>
<keyword evidence="7" id="KW-0812">Transmembrane</keyword>
<proteinExistence type="inferred from homology"/>
<organism evidence="8">
    <name type="scientific">marine metagenome</name>
    <dbReference type="NCBI Taxonomy" id="408172"/>
    <lineage>
        <taxon>unclassified sequences</taxon>
        <taxon>metagenomes</taxon>
        <taxon>ecological metagenomes</taxon>
    </lineage>
</organism>
<dbReference type="PANTHER" id="PTHR39188">
    <property type="entry name" value="MEMBRANE-ASSOCIATED ZINC METALLOPROTEASE M50B"/>
    <property type="match status" value="1"/>
</dbReference>
<keyword evidence="5" id="KW-0862">Zinc</keyword>